<dbReference type="AlphaFoldDB" id="A0A8H6S115"/>
<dbReference type="Proteomes" id="UP000613580">
    <property type="component" value="Unassembled WGS sequence"/>
</dbReference>
<name>A0A8H6S115_MYCCL</name>
<evidence type="ECO:0000313" key="2">
    <source>
        <dbReference type="Proteomes" id="UP000613580"/>
    </source>
</evidence>
<evidence type="ECO:0000313" key="1">
    <source>
        <dbReference type="EMBL" id="KAF7290066.1"/>
    </source>
</evidence>
<reference evidence="1" key="1">
    <citation type="submission" date="2020-05" db="EMBL/GenBank/DDBJ databases">
        <title>Mycena genomes resolve the evolution of fungal bioluminescence.</title>
        <authorList>
            <person name="Tsai I.J."/>
        </authorList>
    </citation>
    <scope>NUCLEOTIDE SEQUENCE</scope>
    <source>
        <strain evidence="1">110903Hualien_Pintung</strain>
    </source>
</reference>
<comment type="caution">
    <text evidence="1">The sequence shown here is derived from an EMBL/GenBank/DDBJ whole genome shotgun (WGS) entry which is preliminary data.</text>
</comment>
<protein>
    <submittedName>
        <fullName evidence="1">Uncharacterized protein</fullName>
    </submittedName>
</protein>
<keyword evidence="2" id="KW-1185">Reference proteome</keyword>
<proteinExistence type="predicted"/>
<sequence>MLVYGSWCTSPQNLLTRRVLQAIGEDEIWAHWLRATVRLMVTTILKTPQLVLHELLLVSTLVTLLPQSSFLLIIELMKQRFLSWAGDLMGSQVWYLSQSLPTPVDCCSPSMFPNSHDLVFAYSSFNVIHSGTDPETGFEDFPRIPLGSIRLQRASIGQLELRQDPPHGVVHPANKQAASIKETLKSLNCGKLVWKAIPESLNFFNSMDGQQVLMEIHLFFMRIWSQYLLDCLNHLARRFSFFNVVY</sequence>
<accession>A0A8H6S115</accession>
<dbReference type="EMBL" id="JACAZE010000027">
    <property type="protein sequence ID" value="KAF7290066.1"/>
    <property type="molecule type" value="Genomic_DNA"/>
</dbReference>
<gene>
    <name evidence="1" type="ORF">HMN09_01311700</name>
</gene>
<organism evidence="1 2">
    <name type="scientific">Mycena chlorophos</name>
    <name type="common">Agaric fungus</name>
    <name type="synonym">Agaricus chlorophos</name>
    <dbReference type="NCBI Taxonomy" id="658473"/>
    <lineage>
        <taxon>Eukaryota</taxon>
        <taxon>Fungi</taxon>
        <taxon>Dikarya</taxon>
        <taxon>Basidiomycota</taxon>
        <taxon>Agaricomycotina</taxon>
        <taxon>Agaricomycetes</taxon>
        <taxon>Agaricomycetidae</taxon>
        <taxon>Agaricales</taxon>
        <taxon>Marasmiineae</taxon>
        <taxon>Mycenaceae</taxon>
        <taxon>Mycena</taxon>
    </lineage>
</organism>